<name>A0A2T2WPR8_9FIRM</name>
<dbReference type="EMBL" id="PXYT01000086">
    <property type="protein sequence ID" value="PSR24214.1"/>
    <property type="molecule type" value="Genomic_DNA"/>
</dbReference>
<organism evidence="1 2">
    <name type="scientific">Sulfobacillus benefaciens</name>
    <dbReference type="NCBI Taxonomy" id="453960"/>
    <lineage>
        <taxon>Bacteria</taxon>
        <taxon>Bacillati</taxon>
        <taxon>Bacillota</taxon>
        <taxon>Clostridia</taxon>
        <taxon>Eubacteriales</taxon>
        <taxon>Clostridiales Family XVII. Incertae Sedis</taxon>
        <taxon>Sulfobacillus</taxon>
    </lineage>
</organism>
<sequence>MDFADTVEFFSSSRFEWRDKRRDYGEEQRVAIGFMVRRVCVCLHDP</sequence>
<dbReference type="Proteomes" id="UP000242699">
    <property type="component" value="Unassembled WGS sequence"/>
</dbReference>
<protein>
    <submittedName>
        <fullName evidence="1">Uncharacterized protein</fullName>
    </submittedName>
</protein>
<evidence type="ECO:0000313" key="2">
    <source>
        <dbReference type="Proteomes" id="UP000242699"/>
    </source>
</evidence>
<evidence type="ECO:0000313" key="1">
    <source>
        <dbReference type="EMBL" id="PSR24214.1"/>
    </source>
</evidence>
<accession>A0A2T2WPR8</accession>
<comment type="caution">
    <text evidence="1">The sequence shown here is derived from an EMBL/GenBank/DDBJ whole genome shotgun (WGS) entry which is preliminary data.</text>
</comment>
<gene>
    <name evidence="1" type="ORF">C7B43_19570</name>
</gene>
<proteinExistence type="predicted"/>
<reference evidence="1 2" key="1">
    <citation type="journal article" date="2014" name="BMC Genomics">
        <title>Comparison of environmental and isolate Sulfobacillus genomes reveals diverse carbon, sulfur, nitrogen, and hydrogen metabolisms.</title>
        <authorList>
            <person name="Justice N.B."/>
            <person name="Norman A."/>
            <person name="Brown C.T."/>
            <person name="Singh A."/>
            <person name="Thomas B.C."/>
            <person name="Banfield J.F."/>
        </authorList>
    </citation>
    <scope>NUCLEOTIDE SEQUENCE [LARGE SCALE GENOMIC DNA]</scope>
    <source>
        <strain evidence="1">AMDSBA1</strain>
    </source>
</reference>
<dbReference type="AlphaFoldDB" id="A0A2T2WPR8"/>